<name>A0A1Z3HP65_9CYAN</name>
<dbReference type="EMBL" id="CP021983">
    <property type="protein sequence ID" value="ASC72052.1"/>
    <property type="molecule type" value="Genomic_DNA"/>
</dbReference>
<organism evidence="2 3">
    <name type="scientific">Halomicronema hongdechloris C2206</name>
    <dbReference type="NCBI Taxonomy" id="1641165"/>
    <lineage>
        <taxon>Bacteria</taxon>
        <taxon>Bacillati</taxon>
        <taxon>Cyanobacteriota</taxon>
        <taxon>Cyanophyceae</taxon>
        <taxon>Nodosilineales</taxon>
        <taxon>Nodosilineaceae</taxon>
        <taxon>Halomicronema</taxon>
    </lineage>
</organism>
<dbReference type="InterPro" id="IPR051172">
    <property type="entry name" value="Chlamydia_OmcB"/>
</dbReference>
<evidence type="ECO:0000313" key="3">
    <source>
        <dbReference type="Proteomes" id="UP000191901"/>
    </source>
</evidence>
<dbReference type="PANTHER" id="PTHR34819">
    <property type="entry name" value="LARGE CYSTEINE-RICH PERIPLASMIC PROTEIN OMCB"/>
    <property type="match status" value="1"/>
</dbReference>
<reference evidence="2 3" key="1">
    <citation type="journal article" date="2016" name="Biochim. Biophys. Acta">
        <title>Characterization of red-shifted phycobilisomes isolated from the chlorophyll f-containing cyanobacterium Halomicronema hongdechloris.</title>
        <authorList>
            <person name="Li Y."/>
            <person name="Lin Y."/>
            <person name="Garvey C.J."/>
            <person name="Birch D."/>
            <person name="Corkery R.W."/>
            <person name="Loughlin P.C."/>
            <person name="Scheer H."/>
            <person name="Willows R.D."/>
            <person name="Chen M."/>
        </authorList>
    </citation>
    <scope>NUCLEOTIDE SEQUENCE [LARGE SCALE GENOMIC DNA]</scope>
    <source>
        <strain evidence="2 3">C2206</strain>
    </source>
</reference>
<dbReference type="KEGG" id="hhg:XM38_030060"/>
<proteinExistence type="predicted"/>
<feature type="region of interest" description="Disordered" evidence="1">
    <location>
        <begin position="573"/>
        <end position="625"/>
    </location>
</feature>
<evidence type="ECO:0000313" key="2">
    <source>
        <dbReference type="EMBL" id="ASC72052.1"/>
    </source>
</evidence>
<dbReference type="OrthoDB" id="526045at2"/>
<evidence type="ECO:0000256" key="1">
    <source>
        <dbReference type="SAM" id="MobiDB-lite"/>
    </source>
</evidence>
<dbReference type="InterPro" id="IPR047589">
    <property type="entry name" value="DUF11_rpt"/>
</dbReference>
<evidence type="ECO:0008006" key="4">
    <source>
        <dbReference type="Google" id="ProtNLM"/>
    </source>
</evidence>
<dbReference type="STRING" id="1641165.XM38_10310"/>
<keyword evidence="3" id="KW-1185">Reference proteome</keyword>
<sequence length="977" mass="98415">MKRFQDILSSRLSLPQPGCRSSVTGWGAALAGAIATGLLSPQSASAATLDWGTFNWTAPAPDPPPITQVFPTPIGDPATINGVKLRFTWTGATDDFTVLSDAASPLTGGLGAGNNLNIQFDPDTVAETVNLTIEYLDDAGNPIPVEGVRLIVIDIDRDDLGGWQDQVTLDGSLGGTNVLPTISDATNPPPAPPTTTPGITNALTVDIAGNVATGVYPPATTDEAQNDTADGNIVADYASAVDQTTLVYGNGPDSPADPANHGIGLFNVFFQPAIIGVAKQAGTPTQNPDGTFTIPYTVVVENLGEVALDDVQVTENLTGTFAATNGFTVSNPRIVASPGGFGGSINGGFNGNTSTTLLAGSAAARTLAVGDTLTLAFDVTVTPGAGAGGYGPFNNNVTATGQSPSGAPVTDESDDGADPDPDGNGSPTENDPTVVNLPAIGVAKRVIDIQDVGGTPNPDDLDITYEVVVENFGNEPLDNVQLVEDLIDPTTGNPTFGAGNFTIAAGPTVTAGTLTANGGFNGTTDTNLLDAANSTLAVGASGTVQITVRVTDSNSSPPLPAAPPAIYRNQVNASGVGRTSGGNVSDTSDNGADADEDGDGNPANNSTPTPVRLPPTPAIGTSKRVVSTTAAPTGAFGGDTIRVVYEIVVENIGGETLDTVQLSEDLTPTFGAGSFQVQNLQQTAGANTITVNGGFDGGATPELLVAATSTLDIGESATLQLTVDVDQTSTTLPTPLPGPFENQVEATAQGTFTNTPVDDLSNNGTQAAIDPNGNANANEPDENTPTPVLFVGDLQLVKRITNVFRNGTPLSAAEIGGDPSAVINGPGADDDDLIAASGGQLPAGLLSVPTNLLSGDEVEYTIYFFNDGALAVNDVQLCDELEPPSIFVPGSLALSAPVALPGPLGAFGASGLLDTRNPLAPLEPSCINAPGAFPVGPPGPTDTTIGVGAGGGVILGGTGFTVDSSNVGALRFRITLP</sequence>
<protein>
    <recommendedName>
        <fullName evidence="4">DUF11 domain-containing protein</fullName>
    </recommendedName>
</protein>
<feature type="compositionally biased region" description="Polar residues" evidence="1">
    <location>
        <begin position="393"/>
        <end position="405"/>
    </location>
</feature>
<dbReference type="RefSeq" id="WP_088430230.1">
    <property type="nucleotide sequence ID" value="NZ_CP021983.2"/>
</dbReference>
<dbReference type="AlphaFoldDB" id="A0A1Z3HP65"/>
<gene>
    <name evidence="2" type="ORF">XM38_030060</name>
</gene>
<feature type="region of interest" description="Disordered" evidence="1">
    <location>
        <begin position="393"/>
        <end position="435"/>
    </location>
</feature>
<dbReference type="NCBIfam" id="TIGR01451">
    <property type="entry name" value="B_ant_repeat"/>
    <property type="match status" value="1"/>
</dbReference>
<dbReference type="Proteomes" id="UP000191901">
    <property type="component" value="Chromosome"/>
</dbReference>
<accession>A0A1Z3HP65</accession>
<feature type="compositionally biased region" description="Acidic residues" evidence="1">
    <location>
        <begin position="411"/>
        <end position="421"/>
    </location>
</feature>